<keyword evidence="1" id="KW-1133">Transmembrane helix</keyword>
<dbReference type="PANTHER" id="PTHR37563:SF2">
    <property type="entry name" value="PHYTANOYL-COA DIOXYGENASE FAMILY PROTEIN (AFU_ORTHOLOGUE AFUA_2G03330)"/>
    <property type="match status" value="1"/>
</dbReference>
<dbReference type="SUPFAM" id="SSF51197">
    <property type="entry name" value="Clavaminate synthase-like"/>
    <property type="match status" value="1"/>
</dbReference>
<organism evidence="2">
    <name type="scientific">Pseudo-nitzschia delicatissima</name>
    <dbReference type="NCBI Taxonomy" id="44447"/>
    <lineage>
        <taxon>Eukaryota</taxon>
        <taxon>Sar</taxon>
        <taxon>Stramenopiles</taxon>
        <taxon>Ochrophyta</taxon>
        <taxon>Bacillariophyta</taxon>
        <taxon>Bacillariophyceae</taxon>
        <taxon>Bacillariophycidae</taxon>
        <taxon>Bacillariales</taxon>
        <taxon>Bacillariaceae</taxon>
        <taxon>Pseudo-nitzschia</taxon>
    </lineage>
</organism>
<feature type="transmembrane region" description="Helical" evidence="1">
    <location>
        <begin position="643"/>
        <end position="662"/>
    </location>
</feature>
<keyword evidence="1" id="KW-0812">Transmembrane</keyword>
<reference evidence="2" key="1">
    <citation type="submission" date="2021-01" db="EMBL/GenBank/DDBJ databases">
        <authorList>
            <person name="Corre E."/>
            <person name="Pelletier E."/>
            <person name="Niang G."/>
            <person name="Scheremetjew M."/>
            <person name="Finn R."/>
            <person name="Kale V."/>
            <person name="Holt S."/>
            <person name="Cochrane G."/>
            <person name="Meng A."/>
            <person name="Brown T."/>
            <person name="Cohen L."/>
        </authorList>
    </citation>
    <scope>NUCLEOTIDE SEQUENCE</scope>
    <source>
        <strain evidence="2">B596</strain>
    </source>
</reference>
<dbReference type="PANTHER" id="PTHR37563">
    <property type="entry name" value="PHYTANOYL-COA DIOXYGENASE FAMILY PROTEIN (AFU_ORTHOLOGUE AFUA_2G03330)"/>
    <property type="match status" value="1"/>
</dbReference>
<name>A0A7S0XL92_9STRA</name>
<protein>
    <submittedName>
        <fullName evidence="2">Uncharacterized protein</fullName>
    </submittedName>
</protein>
<dbReference type="EMBL" id="HBFG01001365">
    <property type="protein sequence ID" value="CAD8729541.1"/>
    <property type="molecule type" value="Transcribed_RNA"/>
</dbReference>
<dbReference type="Gene3D" id="2.60.120.620">
    <property type="entry name" value="q2cbj1_9rhob like domain"/>
    <property type="match status" value="1"/>
</dbReference>
<evidence type="ECO:0000313" key="2">
    <source>
        <dbReference type="EMBL" id="CAD8729541.1"/>
    </source>
</evidence>
<sequence length="1063" mass="120653">MENGTTTQTSYVSSPVADRSQTRVAVRAAMGYSNENYGDENYFDNLNGNGYHSDTEEDTKIPGPLSFLESVVVSIYNCVGIGLHAGLAIAFLAIMTVAILGNFHDKYFVTILDRARRTDKDLQNEITYYQRRCDITDVTTSDSHHIHFGEANDTASEIFIDVDKIWEEEIDSYSAVQSEYYYDERGFRTKYQKEYRNRKRRRLGPKFNIWESPDLRPIPKNVAEKSGQMAVDTMMKHGSVMVPKILSDATIFELREFIDRKNRAVSGTSDEYPITASHNRISYGIESTEHPSVVRALKEIHDHGVMSHLIQNLVGDENPALSEITAITAWAGAEDQSWHADVKPDGNGVKFGRTYSHSYSLFLPLQATTKGMGATELCPGTHMCASDNMWQVCDSVGISASEVRKARPRSDYSPDEDGEKKYREDKLMEGSWRAGDGVLLNQQGWHRGPGHTEEEMEDRIMFIVSFLKRPHPDDPRQLARGTYFHQKWLNWGSTWEDMVDTMANLQRPWNILRCLHLYKPSDRSWGYDLFTATTLRVANNQMGGEPEDLDGIIDNVMTPLNFPEWLEGDLDYENEHAWTIYLSGTIRKTLMFLYDINYYGHIGLAGFVVAASILGFVYNFLLARTSSKRYGRRSTVFPVIKSGVKRLILTHGPIFALGFYVWRVRIQKSQWAIDIDSGKYLMRPFPTHPIFRDEDPGVLGVNSTLPRRSDVLIGTRMNTKAIGAYYSWFEYHPANRIFDQFVEAYGGIGGFYHSLLPNNANSQRFSKLPSGLSEKLVDSAFEMITKHHGGGRFLMQDYRSGDWLVLNEAESIEYIKKRLLIGNKNGNTMGAIQEQIDLLLDKQRFGTPRNALSMSWNSQLFLHDLSKKVVSTPFEREMSKIRKPKSVIKSVVTISNSIFLPQSDYRLPKWKPIGPTVSNTEDDDGNRGFLIGKGKAAYRAGMEIWMGLKNNDGDTNVYRGTIIKINHDKRFKDRQCRFQIALDEDGVAHLDRVHLEQVSRKVLKPRGPITSGGRITAELEDGEFFDGTIQLVVADGSIDVLFDDGDMIQGIEHDEFVTLDALV</sequence>
<accession>A0A7S0XL92</accession>
<dbReference type="InterPro" id="IPR051961">
    <property type="entry name" value="Fungal_Metabolite_Diox"/>
</dbReference>
<gene>
    <name evidence="2" type="ORF">PDEL0327_LOCUS1034</name>
</gene>
<keyword evidence="1" id="KW-0472">Membrane</keyword>
<feature type="transmembrane region" description="Helical" evidence="1">
    <location>
        <begin position="598"/>
        <end position="622"/>
    </location>
</feature>
<evidence type="ECO:0000256" key="1">
    <source>
        <dbReference type="SAM" id="Phobius"/>
    </source>
</evidence>
<proteinExistence type="predicted"/>
<dbReference type="AlphaFoldDB" id="A0A7S0XL92"/>